<name>A0A9X9Q977_GULGU</name>
<proteinExistence type="predicted"/>
<feature type="non-terminal residue" evidence="2">
    <location>
        <position position="1"/>
    </location>
</feature>
<gene>
    <name evidence="2" type="ORF">BN2614_LOCUS2</name>
</gene>
<dbReference type="AlphaFoldDB" id="A0A9X9Q977"/>
<protein>
    <submittedName>
        <fullName evidence="2">Uncharacterized protein</fullName>
    </submittedName>
</protein>
<evidence type="ECO:0000313" key="2">
    <source>
        <dbReference type="EMBL" id="VCX40413.1"/>
    </source>
</evidence>
<dbReference type="EMBL" id="CYRY02045117">
    <property type="protein sequence ID" value="VCX40413.1"/>
    <property type="molecule type" value="Genomic_DNA"/>
</dbReference>
<comment type="caution">
    <text evidence="2">The sequence shown here is derived from an EMBL/GenBank/DDBJ whole genome shotgun (WGS) entry which is preliminary data.</text>
</comment>
<accession>A0A9X9Q977</accession>
<reference evidence="2 3" key="1">
    <citation type="submission" date="2018-10" db="EMBL/GenBank/DDBJ databases">
        <authorList>
            <person name="Ekblom R."/>
            <person name="Jareborg N."/>
        </authorList>
    </citation>
    <scope>NUCLEOTIDE SEQUENCE [LARGE SCALE GENOMIC DNA]</scope>
    <source>
        <tissue evidence="2">Muscle</tissue>
    </source>
</reference>
<feature type="compositionally biased region" description="Polar residues" evidence="1">
    <location>
        <begin position="1"/>
        <end position="12"/>
    </location>
</feature>
<sequence>WRQKCSLEQSSDFAGGPQAGRRTGCQRGPTEKLSEGPAAQWTFGDLFPVQEGEDGRSRQVQAPGNSTVSVFFIKTHKY</sequence>
<dbReference type="Proteomes" id="UP000269945">
    <property type="component" value="Unassembled WGS sequence"/>
</dbReference>
<organism evidence="2 3">
    <name type="scientific">Gulo gulo</name>
    <name type="common">Wolverine</name>
    <name type="synonym">Gluton</name>
    <dbReference type="NCBI Taxonomy" id="48420"/>
    <lineage>
        <taxon>Eukaryota</taxon>
        <taxon>Metazoa</taxon>
        <taxon>Chordata</taxon>
        <taxon>Craniata</taxon>
        <taxon>Vertebrata</taxon>
        <taxon>Euteleostomi</taxon>
        <taxon>Mammalia</taxon>
        <taxon>Eutheria</taxon>
        <taxon>Laurasiatheria</taxon>
        <taxon>Carnivora</taxon>
        <taxon>Caniformia</taxon>
        <taxon>Musteloidea</taxon>
        <taxon>Mustelidae</taxon>
        <taxon>Guloninae</taxon>
        <taxon>Gulo</taxon>
    </lineage>
</organism>
<evidence type="ECO:0000313" key="3">
    <source>
        <dbReference type="Proteomes" id="UP000269945"/>
    </source>
</evidence>
<feature type="region of interest" description="Disordered" evidence="1">
    <location>
        <begin position="1"/>
        <end position="42"/>
    </location>
</feature>
<evidence type="ECO:0000256" key="1">
    <source>
        <dbReference type="SAM" id="MobiDB-lite"/>
    </source>
</evidence>
<keyword evidence="3" id="KW-1185">Reference proteome</keyword>